<accession>B4VKH6</accession>
<feature type="repeat" description="WD" evidence="3">
    <location>
        <begin position="709"/>
        <end position="741"/>
    </location>
</feature>
<sequence length="1045" mass="117836">MQGSTYRYQVGGSLEADAPSYVTRQADQNLYQGLKAGDFCYVLNSRQMGKSSLRLQTMQRLEAEGIRCAALDLTLIGSDKNTLTSWYMGLFYDLVSEFDLSGKVNRRTWWQERNCLSPVQRFREFIEEVLLVEIAENIVIFIDEIDHVLSLDFLTDDFFALIRAFYNQRVDKPAYKRLTFALLGVATPSDFIEDKKRTPFNIGRAVELYGFQLEEAQPLAKGLAEISHDPQAVLAVVLDWTGGQPFLTQKLCQIVATSGSFIAVDKEAEAVERLVRSHLIKSWESRDNPEHLRTIRDRLLWNERRKGRLLGLYQEILQQGEIIADDSLEQMELRLSGLVVKREGSLRVYNRLYGLVFDWAWSAKELSELRPYAEALKYWLDSHGQDESRLLRGKALQDAKAWAADKNLMPQDYRFLDASQELDRQESQKALEAERVRQELESVEKANRVLYAAQRRANRSIHIGSIVLLISLIAAVTASLYAGRKTHQLAGATTQLKDVSQKAQVAEDKWEQAEQETERVNNQLKDAKTQLKVVYQSVKLAEDKRQEAERKAQKSSQHLTAVETQLKEVNQKMQFTEEERQEAERKAHDANQQLTEARKSLDNVTQQAEQKAIELDQANREIIEVSQRLESAQSEALKTNAMLQIEKLTLEASQQFPFKQIETLLWAMQAGEQAKKMVKDNSLRQDYPIIKTFYILQGILNAINEKNHLKGHQGKVSSVSFSSDEQYLASAGEDGTIRIWNSAGQQQTQWQAHSGGVINVRFIPAAKHLGSAGEDGTIRIWNSAGQQQTQWQAHSGGVTSFSISPNGQLIATGGKDGKVRIWNVIGQIKAEWQVSQSSVTTLNFSPNGQFIATGGEDSIFQLWTVEGQHKAEARGNKSPLTSVVFSADGKLIAMAGKDSKIRIWNLEDQKIEEFDSGQSGVNNIVFNPNPEQSILATAGEDGTVRIWDITKSSLPLRLKLFPHEGGVYSLSFSPDGQRLATAGEDGVVRMWQLLKPQVRKLPGTKSPSPEVEDLNVLLNQGCNWLNDYLLTHPQLTQELSICLNH</sequence>
<feature type="repeat" description="WD" evidence="3">
    <location>
        <begin position="960"/>
        <end position="993"/>
    </location>
</feature>
<organism evidence="6 7">
    <name type="scientific">Coleofasciculus chthonoplastes PCC 7420</name>
    <dbReference type="NCBI Taxonomy" id="118168"/>
    <lineage>
        <taxon>Bacteria</taxon>
        <taxon>Bacillati</taxon>
        <taxon>Cyanobacteriota</taxon>
        <taxon>Cyanophyceae</taxon>
        <taxon>Coleofasciculales</taxon>
        <taxon>Coleofasciculaceae</taxon>
        <taxon>Coleofasciculus</taxon>
    </lineage>
</organism>
<feature type="coiled-coil region" evidence="4">
    <location>
        <begin position="489"/>
        <end position="635"/>
    </location>
</feature>
<keyword evidence="5" id="KW-0812">Transmembrane</keyword>
<dbReference type="AlphaFoldDB" id="B4VKH6"/>
<dbReference type="SMART" id="SM00320">
    <property type="entry name" value="WD40"/>
    <property type="match status" value="7"/>
</dbReference>
<gene>
    <name evidence="6" type="ORF">MC7420_3049</name>
</gene>
<dbReference type="PANTHER" id="PTHR19879:SF9">
    <property type="entry name" value="TRANSCRIPTION INITIATION FACTOR TFIID SUBUNIT 5"/>
    <property type="match status" value="1"/>
</dbReference>
<evidence type="ECO:0000256" key="3">
    <source>
        <dbReference type="PROSITE-ProRule" id="PRU00221"/>
    </source>
</evidence>
<evidence type="ECO:0000256" key="4">
    <source>
        <dbReference type="SAM" id="Coils"/>
    </source>
</evidence>
<dbReference type="InterPro" id="IPR020472">
    <property type="entry name" value="WD40_PAC1"/>
</dbReference>
<dbReference type="InterPro" id="IPR015943">
    <property type="entry name" value="WD40/YVTN_repeat-like_dom_sf"/>
</dbReference>
<keyword evidence="7" id="KW-1185">Reference proteome</keyword>
<evidence type="ECO:0000313" key="7">
    <source>
        <dbReference type="Proteomes" id="UP000003835"/>
    </source>
</evidence>
<feature type="repeat" description="WD" evidence="3">
    <location>
        <begin position="873"/>
        <end position="914"/>
    </location>
</feature>
<evidence type="ECO:0000256" key="1">
    <source>
        <dbReference type="ARBA" id="ARBA00022574"/>
    </source>
</evidence>
<dbReference type="InterPro" id="IPR001680">
    <property type="entry name" value="WD40_rpt"/>
</dbReference>
<evidence type="ECO:0000256" key="2">
    <source>
        <dbReference type="ARBA" id="ARBA00022737"/>
    </source>
</evidence>
<dbReference type="InterPro" id="IPR019775">
    <property type="entry name" value="WD40_repeat_CS"/>
</dbReference>
<dbReference type="Gene3D" id="1.20.5.170">
    <property type="match status" value="1"/>
</dbReference>
<dbReference type="Pfam" id="PF14516">
    <property type="entry name" value="AAA_35"/>
    <property type="match status" value="1"/>
</dbReference>
<dbReference type="PROSITE" id="PS50082">
    <property type="entry name" value="WD_REPEATS_2"/>
    <property type="match status" value="7"/>
</dbReference>
<feature type="transmembrane region" description="Helical" evidence="5">
    <location>
        <begin position="461"/>
        <end position="482"/>
    </location>
</feature>
<evidence type="ECO:0000313" key="6">
    <source>
        <dbReference type="EMBL" id="EDX77725.1"/>
    </source>
</evidence>
<dbReference type="PANTHER" id="PTHR19879">
    <property type="entry name" value="TRANSCRIPTION INITIATION FACTOR TFIID"/>
    <property type="match status" value="1"/>
</dbReference>
<dbReference type="PROSITE" id="PS00678">
    <property type="entry name" value="WD_REPEATS_1"/>
    <property type="match status" value="3"/>
</dbReference>
<dbReference type="Gene3D" id="3.40.50.300">
    <property type="entry name" value="P-loop containing nucleotide triphosphate hydrolases"/>
    <property type="match status" value="1"/>
</dbReference>
<dbReference type="PROSITE" id="PS50294">
    <property type="entry name" value="WD_REPEATS_REGION"/>
    <property type="match status" value="7"/>
</dbReference>
<keyword evidence="4" id="KW-0175">Coiled coil</keyword>
<dbReference type="Proteomes" id="UP000003835">
    <property type="component" value="Unassembled WGS sequence"/>
</dbReference>
<dbReference type="eggNOG" id="COG2319">
    <property type="taxonomic scope" value="Bacteria"/>
</dbReference>
<dbReference type="Gene3D" id="2.130.10.10">
    <property type="entry name" value="YVTN repeat-like/Quinoprotein amine dehydrogenase"/>
    <property type="match status" value="2"/>
</dbReference>
<dbReference type="InterPro" id="IPR027417">
    <property type="entry name" value="P-loop_NTPase"/>
</dbReference>
<feature type="repeat" description="WD" evidence="3">
    <location>
        <begin position="750"/>
        <end position="782"/>
    </location>
</feature>
<feature type="repeat" description="WD" evidence="3">
    <location>
        <begin position="791"/>
        <end position="824"/>
    </location>
</feature>
<keyword evidence="2" id="KW-0677">Repeat</keyword>
<evidence type="ECO:0000256" key="5">
    <source>
        <dbReference type="SAM" id="Phobius"/>
    </source>
</evidence>
<dbReference type="SUPFAM" id="SSF52540">
    <property type="entry name" value="P-loop containing nucleoside triphosphate hydrolases"/>
    <property type="match status" value="1"/>
</dbReference>
<feature type="repeat" description="WD" evidence="3">
    <location>
        <begin position="914"/>
        <end position="957"/>
    </location>
</feature>
<proteinExistence type="predicted"/>
<feature type="repeat" description="WD" evidence="3">
    <location>
        <begin position="832"/>
        <end position="873"/>
    </location>
</feature>
<keyword evidence="5" id="KW-0472">Membrane</keyword>
<dbReference type="eggNOG" id="COG1672">
    <property type="taxonomic scope" value="Bacteria"/>
</dbReference>
<dbReference type="SUPFAM" id="SSF50978">
    <property type="entry name" value="WD40 repeat-like"/>
    <property type="match status" value="1"/>
</dbReference>
<dbReference type="PRINTS" id="PR00320">
    <property type="entry name" value="GPROTEINBRPT"/>
</dbReference>
<dbReference type="STRING" id="118168.MC7420_3049"/>
<dbReference type="HOGENOM" id="CLU_003454_0_0_3"/>
<protein>
    <submittedName>
        <fullName evidence="6">Uncharacterized protein</fullName>
    </submittedName>
</protein>
<dbReference type="InterPro" id="IPR036322">
    <property type="entry name" value="WD40_repeat_dom_sf"/>
</dbReference>
<reference evidence="6 7" key="1">
    <citation type="submission" date="2008-07" db="EMBL/GenBank/DDBJ databases">
        <authorList>
            <person name="Tandeau de Marsac N."/>
            <person name="Ferriera S."/>
            <person name="Johnson J."/>
            <person name="Kravitz S."/>
            <person name="Beeson K."/>
            <person name="Sutton G."/>
            <person name="Rogers Y.-H."/>
            <person name="Friedman R."/>
            <person name="Frazier M."/>
            <person name="Venter J.C."/>
        </authorList>
    </citation>
    <scope>NUCLEOTIDE SEQUENCE [LARGE SCALE GENOMIC DNA]</scope>
    <source>
        <strain evidence="6 7">PCC 7420</strain>
    </source>
</reference>
<name>B4VKH6_9CYAN</name>
<keyword evidence="1 3" id="KW-0853">WD repeat</keyword>
<dbReference type="CDD" id="cd00200">
    <property type="entry name" value="WD40"/>
    <property type="match status" value="1"/>
</dbReference>
<dbReference type="Pfam" id="PF00400">
    <property type="entry name" value="WD40"/>
    <property type="match status" value="7"/>
</dbReference>
<dbReference type="SUPFAM" id="SSF57997">
    <property type="entry name" value="Tropomyosin"/>
    <property type="match status" value="1"/>
</dbReference>
<dbReference type="EMBL" id="DS989843">
    <property type="protein sequence ID" value="EDX77725.1"/>
    <property type="molecule type" value="Genomic_DNA"/>
</dbReference>
<keyword evidence="5" id="KW-1133">Transmembrane helix</keyword>